<evidence type="ECO:0000256" key="1">
    <source>
        <dbReference type="ARBA" id="ARBA00022676"/>
    </source>
</evidence>
<dbReference type="STRING" id="105696.A0A1Y2M065"/>
<dbReference type="InParanoid" id="A0A1Y2M065"/>
<name>A0A1Y2M065_EPING</name>
<dbReference type="PANTHER" id="PTHR12526">
    <property type="entry name" value="GLYCOSYLTRANSFERASE"/>
    <property type="match status" value="1"/>
</dbReference>
<dbReference type="Pfam" id="PF00534">
    <property type="entry name" value="Glycos_transf_1"/>
    <property type="match status" value="1"/>
</dbReference>
<proteinExistence type="predicted"/>
<reference evidence="4 5" key="1">
    <citation type="journal article" date="2017" name="Genome Announc.">
        <title>Genome sequence of the saprophytic ascomycete Epicoccum nigrum ICMP 19927 strain isolated from New Zealand.</title>
        <authorList>
            <person name="Fokin M."/>
            <person name="Fleetwood D."/>
            <person name="Weir B.S."/>
            <person name="Villas-Boas S.G."/>
        </authorList>
    </citation>
    <scope>NUCLEOTIDE SEQUENCE [LARGE SCALE GENOMIC DNA]</scope>
    <source>
        <strain evidence="4 5">ICMP 19927</strain>
    </source>
</reference>
<gene>
    <name evidence="4" type="ORF">B5807_06078</name>
</gene>
<dbReference type="EMBL" id="KZ107843">
    <property type="protein sequence ID" value="OSS49554.1"/>
    <property type="molecule type" value="Genomic_DNA"/>
</dbReference>
<dbReference type="Proteomes" id="UP000193240">
    <property type="component" value="Unassembled WGS sequence"/>
</dbReference>
<dbReference type="InterPro" id="IPR001296">
    <property type="entry name" value="Glyco_trans_1"/>
</dbReference>
<dbReference type="OMA" id="AHEKWFL"/>
<evidence type="ECO:0000256" key="2">
    <source>
        <dbReference type="ARBA" id="ARBA00022679"/>
    </source>
</evidence>
<organism evidence="4 5">
    <name type="scientific">Epicoccum nigrum</name>
    <name type="common">Soil fungus</name>
    <name type="synonym">Epicoccum purpurascens</name>
    <dbReference type="NCBI Taxonomy" id="105696"/>
    <lineage>
        <taxon>Eukaryota</taxon>
        <taxon>Fungi</taxon>
        <taxon>Dikarya</taxon>
        <taxon>Ascomycota</taxon>
        <taxon>Pezizomycotina</taxon>
        <taxon>Dothideomycetes</taxon>
        <taxon>Pleosporomycetidae</taxon>
        <taxon>Pleosporales</taxon>
        <taxon>Pleosporineae</taxon>
        <taxon>Didymellaceae</taxon>
        <taxon>Epicoccum</taxon>
    </lineage>
</organism>
<keyword evidence="2" id="KW-0808">Transferase</keyword>
<dbReference type="AlphaFoldDB" id="A0A1Y2M065"/>
<protein>
    <recommendedName>
        <fullName evidence="3">Glycosyl transferase family 1 domain-containing protein</fullName>
    </recommendedName>
</protein>
<evidence type="ECO:0000313" key="5">
    <source>
        <dbReference type="Proteomes" id="UP000193240"/>
    </source>
</evidence>
<dbReference type="GO" id="GO:0016757">
    <property type="term" value="F:glycosyltransferase activity"/>
    <property type="evidence" value="ECO:0007669"/>
    <property type="project" value="UniProtKB-KW"/>
</dbReference>
<keyword evidence="1" id="KW-0328">Glycosyltransferase</keyword>
<dbReference type="Gene3D" id="3.40.50.2000">
    <property type="entry name" value="Glycogen Phosphorylase B"/>
    <property type="match status" value="1"/>
</dbReference>
<evidence type="ECO:0000313" key="4">
    <source>
        <dbReference type="EMBL" id="OSS49554.1"/>
    </source>
</evidence>
<dbReference type="PANTHER" id="PTHR12526:SF510">
    <property type="entry name" value="D-INOSITOL 3-PHOSPHATE GLYCOSYLTRANSFERASE"/>
    <property type="match status" value="1"/>
</dbReference>
<evidence type="ECO:0000259" key="3">
    <source>
        <dbReference type="Pfam" id="PF00534"/>
    </source>
</evidence>
<dbReference type="SUPFAM" id="SSF53756">
    <property type="entry name" value="UDP-Glycosyltransferase/glycogen phosphorylase"/>
    <property type="match status" value="1"/>
</dbReference>
<feature type="domain" description="Glycosyl transferase family 1" evidence="3">
    <location>
        <begin position="313"/>
        <end position="434"/>
    </location>
</feature>
<keyword evidence="5" id="KW-1185">Reference proteome</keyword>
<sequence>MATSITSYDGDGEYFRVFLIQTAKGLDSPSGGYKSNISLIRYLASRGHTVRQICQPSRGEVDAYIQKVTDSGGRDPQHHTRQLHLRTEDGESGTDVRVDNLTMEDGVQIVGLEDEAITIAFGGKEDYHNQLTTDTAAYIEHGRLSPRCEDYVSFLKEEIAAFAPTHILFNDGLSMQVTCAAEMPELNACRVAIIHTAEQFPFGPFFNGRTEQCSSPDEYKLLEELDGIWCVSDALKRYAFEHGRLAANFHVHHPWTYLTEEDHEMPTLYNNWDKEFVAMINPCAVKGIHIFAKLASLCPQHKFLVYKSWGFTKKIQQQLNALQNVTLRPPTMDMETAWQDIKVLLVPSLWFEAWGIVVIEAHLRGIPVISSDAGALSESMLSCEYIVPVNHIRGERDEKGNYTIPEQNVQPWVETLNKLMSDRDEYERVSNKVRSTTEEWLRNMDPNAMEDWFTDMALRAKRMEI</sequence>
<accession>A0A1Y2M065</accession>